<feature type="non-terminal residue" evidence="3">
    <location>
        <position position="1"/>
    </location>
</feature>
<sequence length="227" mass="25293">QATTPMVVIGMDHLIRRANQAFCQLVGRSREELVGVPILDITHPEDRPASQGVMRRSRRGLVETGLVKRYVRPDGEPVWVRITTSILRDSANRQMYTLTQAEDISQERQLRHRLMQTGRLHAALAESNEAMLRAESVESLWAEACRIAVQRGGLQMAWLGVVPDDGWVVPATTWGEDGGYLRELRISTSPDIPEGGGPIGIAARSGRPAVFQDVEKEPSFSMWLDRA</sequence>
<proteinExistence type="predicted"/>
<evidence type="ECO:0000259" key="2">
    <source>
        <dbReference type="PROSITE" id="PS50113"/>
    </source>
</evidence>
<gene>
    <name evidence="3" type="ORF">B1B_16666</name>
</gene>
<dbReference type="Gene3D" id="3.30.450.40">
    <property type="match status" value="1"/>
</dbReference>
<dbReference type="CDD" id="cd00130">
    <property type="entry name" value="PAS"/>
    <property type="match status" value="1"/>
</dbReference>
<dbReference type="Gene3D" id="3.30.450.20">
    <property type="entry name" value="PAS domain"/>
    <property type="match status" value="1"/>
</dbReference>
<dbReference type="AlphaFoldDB" id="T1A556"/>
<dbReference type="EMBL" id="AUZY01011102">
    <property type="protein sequence ID" value="EQD36014.1"/>
    <property type="molecule type" value="Genomic_DNA"/>
</dbReference>
<feature type="non-terminal residue" evidence="3">
    <location>
        <position position="227"/>
    </location>
</feature>
<dbReference type="InterPro" id="IPR001610">
    <property type="entry name" value="PAC"/>
</dbReference>
<organism evidence="3">
    <name type="scientific">mine drainage metagenome</name>
    <dbReference type="NCBI Taxonomy" id="410659"/>
    <lineage>
        <taxon>unclassified sequences</taxon>
        <taxon>metagenomes</taxon>
        <taxon>ecological metagenomes</taxon>
    </lineage>
</organism>
<dbReference type="SUPFAM" id="SSF55785">
    <property type="entry name" value="PYP-like sensor domain (PAS domain)"/>
    <property type="match status" value="1"/>
</dbReference>
<comment type="caution">
    <text evidence="3">The sequence shown here is derived from an EMBL/GenBank/DDBJ whole genome shotgun (WGS) entry which is preliminary data.</text>
</comment>
<dbReference type="NCBIfam" id="TIGR00229">
    <property type="entry name" value="sensory_box"/>
    <property type="match status" value="1"/>
</dbReference>
<dbReference type="InterPro" id="IPR000014">
    <property type="entry name" value="PAS"/>
</dbReference>
<dbReference type="PROSITE" id="PS50112">
    <property type="entry name" value="PAS"/>
    <property type="match status" value="1"/>
</dbReference>
<dbReference type="PROSITE" id="PS50113">
    <property type="entry name" value="PAC"/>
    <property type="match status" value="1"/>
</dbReference>
<dbReference type="Pfam" id="PF08447">
    <property type="entry name" value="PAS_3"/>
    <property type="match status" value="1"/>
</dbReference>
<name>T1A556_9ZZZZ</name>
<dbReference type="SMART" id="SM00091">
    <property type="entry name" value="PAS"/>
    <property type="match status" value="1"/>
</dbReference>
<dbReference type="InterPro" id="IPR029016">
    <property type="entry name" value="GAF-like_dom_sf"/>
</dbReference>
<evidence type="ECO:0000259" key="1">
    <source>
        <dbReference type="PROSITE" id="PS50112"/>
    </source>
</evidence>
<dbReference type="InterPro" id="IPR000700">
    <property type="entry name" value="PAS-assoc_C"/>
</dbReference>
<accession>T1A556</accession>
<reference evidence="3" key="1">
    <citation type="submission" date="2013-08" db="EMBL/GenBank/DDBJ databases">
        <authorList>
            <person name="Mendez C."/>
            <person name="Richter M."/>
            <person name="Ferrer M."/>
            <person name="Sanchez J."/>
        </authorList>
    </citation>
    <scope>NUCLEOTIDE SEQUENCE</scope>
</reference>
<protein>
    <submittedName>
        <fullName evidence="3">PAS domain protein</fullName>
    </submittedName>
</protein>
<dbReference type="InterPro" id="IPR035965">
    <property type="entry name" value="PAS-like_dom_sf"/>
</dbReference>
<dbReference type="SMART" id="SM00086">
    <property type="entry name" value="PAC"/>
    <property type="match status" value="1"/>
</dbReference>
<dbReference type="InterPro" id="IPR013655">
    <property type="entry name" value="PAS_fold_3"/>
</dbReference>
<reference evidence="3" key="2">
    <citation type="journal article" date="2014" name="ISME J.">
        <title>Microbial stratification in low pH oxic and suboxic macroscopic growths along an acid mine drainage.</title>
        <authorList>
            <person name="Mendez-Garcia C."/>
            <person name="Mesa V."/>
            <person name="Sprenger R.R."/>
            <person name="Richter M."/>
            <person name="Diez M.S."/>
            <person name="Solano J."/>
            <person name="Bargiela R."/>
            <person name="Golyshina O.V."/>
            <person name="Manteca A."/>
            <person name="Ramos J.L."/>
            <person name="Gallego J.R."/>
            <person name="Llorente I."/>
            <person name="Martins Dos Santos V.A."/>
            <person name="Jensen O.N."/>
            <person name="Pelaez A.I."/>
            <person name="Sanchez J."/>
            <person name="Ferrer M."/>
        </authorList>
    </citation>
    <scope>NUCLEOTIDE SEQUENCE</scope>
</reference>
<feature type="domain" description="PAS" evidence="1">
    <location>
        <begin position="1"/>
        <end position="61"/>
    </location>
</feature>
<evidence type="ECO:0000313" key="3">
    <source>
        <dbReference type="EMBL" id="EQD36014.1"/>
    </source>
</evidence>
<feature type="domain" description="PAC" evidence="2">
    <location>
        <begin position="64"/>
        <end position="116"/>
    </location>
</feature>
<dbReference type="SUPFAM" id="SSF55781">
    <property type="entry name" value="GAF domain-like"/>
    <property type="match status" value="1"/>
</dbReference>